<accession>A0A158JIY4</accession>
<dbReference type="Pfam" id="PF07264">
    <property type="entry name" value="EI24"/>
    <property type="match status" value="1"/>
</dbReference>
<evidence type="ECO:0000256" key="2">
    <source>
        <dbReference type="ARBA" id="ARBA00022692"/>
    </source>
</evidence>
<keyword evidence="4 5" id="KW-0472">Membrane</keyword>
<protein>
    <submittedName>
        <fullName evidence="6">Membrane protein</fullName>
    </submittedName>
</protein>
<feature type="transmembrane region" description="Helical" evidence="5">
    <location>
        <begin position="265"/>
        <end position="289"/>
    </location>
</feature>
<evidence type="ECO:0000256" key="4">
    <source>
        <dbReference type="ARBA" id="ARBA00023136"/>
    </source>
</evidence>
<sequence>MPRGARAAFSPRHWPLGQLRGGPPLVYPVSFPFLNDSRMNDLLRSFARALANAFHPRMLWLTFMPFVVATAGWGVLLWFFWQTLTGAASGWLDGWAFTSTLYRLFDSVGFSSLHAVIAPFLVVVMSIPLIVVTVLLLIATMSMPSVIKLLMRRQYATLETRRGGSWYGSLGHSVVTTVVCLVLLVVTLPLWLIPPFFALIPPLLWGWLTYRVMTYDALALHATAAERRQIVRTARWPLLSIGIVSGLLGSLPTVLWAWSVWLLPLFPVVAAATIWIYAFILVFSALWFAHYCLHALERLRAETARSVVVPVQS</sequence>
<dbReference type="InterPro" id="IPR059112">
    <property type="entry name" value="CysZ/EI24"/>
</dbReference>
<comment type="subcellular location">
    <subcellularLocation>
        <location evidence="1">Membrane</location>
        <topology evidence="1">Multi-pass membrane protein</topology>
    </subcellularLocation>
</comment>
<keyword evidence="3 5" id="KW-1133">Transmembrane helix</keyword>
<dbReference type="AlphaFoldDB" id="A0A158JIY4"/>
<name>A0A158JIY4_9BURK</name>
<feature type="transmembrane region" description="Helical" evidence="5">
    <location>
        <begin position="116"/>
        <end position="143"/>
    </location>
</feature>
<evidence type="ECO:0000256" key="5">
    <source>
        <dbReference type="SAM" id="Phobius"/>
    </source>
</evidence>
<gene>
    <name evidence="6" type="ORF">AWB68_03850</name>
</gene>
<feature type="transmembrane region" description="Helical" evidence="5">
    <location>
        <begin position="164"/>
        <end position="192"/>
    </location>
</feature>
<evidence type="ECO:0000313" key="6">
    <source>
        <dbReference type="EMBL" id="SAL68320.1"/>
    </source>
</evidence>
<feature type="transmembrane region" description="Helical" evidence="5">
    <location>
        <begin position="236"/>
        <end position="259"/>
    </location>
</feature>
<dbReference type="EMBL" id="FCON02000041">
    <property type="protein sequence ID" value="SAL68320.1"/>
    <property type="molecule type" value="Genomic_DNA"/>
</dbReference>
<evidence type="ECO:0000256" key="1">
    <source>
        <dbReference type="ARBA" id="ARBA00004141"/>
    </source>
</evidence>
<keyword evidence="2 5" id="KW-0812">Transmembrane</keyword>
<proteinExistence type="predicted"/>
<feature type="transmembrane region" description="Helical" evidence="5">
    <location>
        <begin position="58"/>
        <end position="81"/>
    </location>
</feature>
<reference evidence="6" key="1">
    <citation type="submission" date="2016-01" db="EMBL/GenBank/DDBJ databases">
        <authorList>
            <person name="Peeters C."/>
        </authorList>
    </citation>
    <scope>NUCLEOTIDE SEQUENCE [LARGE SCALE GENOMIC DNA]</scope>
    <source>
        <strain evidence="6">LMG 22940</strain>
    </source>
</reference>
<evidence type="ECO:0000313" key="7">
    <source>
        <dbReference type="Proteomes" id="UP000054770"/>
    </source>
</evidence>
<evidence type="ECO:0000256" key="3">
    <source>
        <dbReference type="ARBA" id="ARBA00022989"/>
    </source>
</evidence>
<organism evidence="6 7">
    <name type="scientific">Caballeronia choica</name>
    <dbReference type="NCBI Taxonomy" id="326476"/>
    <lineage>
        <taxon>Bacteria</taxon>
        <taxon>Pseudomonadati</taxon>
        <taxon>Pseudomonadota</taxon>
        <taxon>Betaproteobacteria</taxon>
        <taxon>Burkholderiales</taxon>
        <taxon>Burkholderiaceae</taxon>
        <taxon>Caballeronia</taxon>
    </lineage>
</organism>
<dbReference type="Proteomes" id="UP000054770">
    <property type="component" value="Unassembled WGS sequence"/>
</dbReference>
<comment type="caution">
    <text evidence="6">The sequence shown here is derived from an EMBL/GenBank/DDBJ whole genome shotgun (WGS) entry which is preliminary data.</text>
</comment>
<keyword evidence="7" id="KW-1185">Reference proteome</keyword>